<feature type="domain" description="Chromosomal replication initiator DnaA C-terminal" evidence="1">
    <location>
        <begin position="13"/>
        <end position="82"/>
    </location>
</feature>
<dbReference type="Gene3D" id="1.10.1750.10">
    <property type="match status" value="1"/>
</dbReference>
<evidence type="ECO:0000313" key="2">
    <source>
        <dbReference type="EMBL" id="MPL77646.1"/>
    </source>
</evidence>
<gene>
    <name evidence="2" type="primary">dnaA_13</name>
    <name evidence="2" type="ORF">SDC9_23503</name>
</gene>
<organism evidence="2">
    <name type="scientific">bioreactor metagenome</name>
    <dbReference type="NCBI Taxonomy" id="1076179"/>
    <lineage>
        <taxon>unclassified sequences</taxon>
        <taxon>metagenomes</taxon>
        <taxon>ecological metagenomes</taxon>
    </lineage>
</organism>
<sequence>MKRTTANRHSRREQRRLDRIVCDVFGITLRELHRNTTLRTITDARLTAMYLQKELLRLSHPAIARYFNKKAHATSINAHKTISGLVATDPLFGEKVSKCKQYYQEYTPCRTKQRYNLHYLITQAGIKVSGPEKTIYIPASKQQVLDGILKDRIERLARKHNYSLQLTID</sequence>
<dbReference type="InterPro" id="IPR013159">
    <property type="entry name" value="DnaA_C"/>
</dbReference>
<accession>A0A644UF66</accession>
<dbReference type="CDD" id="cd06571">
    <property type="entry name" value="Bac_DnaA_C"/>
    <property type="match status" value="1"/>
</dbReference>
<dbReference type="InterPro" id="IPR010921">
    <property type="entry name" value="Trp_repressor/repl_initiator"/>
</dbReference>
<dbReference type="Pfam" id="PF08299">
    <property type="entry name" value="Bac_DnaA_C"/>
    <property type="match status" value="1"/>
</dbReference>
<dbReference type="GO" id="GO:0006270">
    <property type="term" value="P:DNA replication initiation"/>
    <property type="evidence" value="ECO:0007669"/>
    <property type="project" value="InterPro"/>
</dbReference>
<dbReference type="EMBL" id="VSSQ01000108">
    <property type="protein sequence ID" value="MPL77646.1"/>
    <property type="molecule type" value="Genomic_DNA"/>
</dbReference>
<dbReference type="SMART" id="SM00760">
    <property type="entry name" value="Bac_DnaA_C"/>
    <property type="match status" value="1"/>
</dbReference>
<dbReference type="SUPFAM" id="SSF48295">
    <property type="entry name" value="TrpR-like"/>
    <property type="match status" value="1"/>
</dbReference>
<reference evidence="2" key="1">
    <citation type="submission" date="2019-08" db="EMBL/GenBank/DDBJ databases">
        <authorList>
            <person name="Kucharzyk K."/>
            <person name="Murdoch R.W."/>
            <person name="Higgins S."/>
            <person name="Loffler F."/>
        </authorList>
    </citation>
    <scope>NUCLEOTIDE SEQUENCE</scope>
</reference>
<protein>
    <submittedName>
        <fullName evidence="2">Chromosomal replication initiator protein DnaA</fullName>
    </submittedName>
</protein>
<proteinExistence type="predicted"/>
<dbReference type="GO" id="GO:0043565">
    <property type="term" value="F:sequence-specific DNA binding"/>
    <property type="evidence" value="ECO:0007669"/>
    <property type="project" value="InterPro"/>
</dbReference>
<evidence type="ECO:0000259" key="1">
    <source>
        <dbReference type="SMART" id="SM00760"/>
    </source>
</evidence>
<dbReference type="AlphaFoldDB" id="A0A644UF66"/>
<comment type="caution">
    <text evidence="2">The sequence shown here is derived from an EMBL/GenBank/DDBJ whole genome shotgun (WGS) entry which is preliminary data.</text>
</comment>
<dbReference type="GO" id="GO:0005524">
    <property type="term" value="F:ATP binding"/>
    <property type="evidence" value="ECO:0007669"/>
    <property type="project" value="InterPro"/>
</dbReference>
<dbReference type="GO" id="GO:0006275">
    <property type="term" value="P:regulation of DNA replication"/>
    <property type="evidence" value="ECO:0007669"/>
    <property type="project" value="InterPro"/>
</dbReference>
<name>A0A644UF66_9ZZZZ</name>